<reference evidence="2 3" key="1">
    <citation type="submission" date="2024-01" db="EMBL/GenBank/DDBJ databases">
        <title>A draft genome for a cacao thread blight-causing isolate of Paramarasmius palmivorus.</title>
        <authorList>
            <person name="Baruah I.K."/>
            <person name="Bukari Y."/>
            <person name="Amoako-Attah I."/>
            <person name="Meinhardt L.W."/>
            <person name="Bailey B.A."/>
            <person name="Cohen S.P."/>
        </authorList>
    </citation>
    <scope>NUCLEOTIDE SEQUENCE [LARGE SCALE GENOMIC DNA]</scope>
    <source>
        <strain evidence="2 3">GH-12</strain>
    </source>
</reference>
<comment type="caution">
    <text evidence="2">The sequence shown here is derived from an EMBL/GenBank/DDBJ whole genome shotgun (WGS) entry which is preliminary data.</text>
</comment>
<evidence type="ECO:0000313" key="2">
    <source>
        <dbReference type="EMBL" id="KAK7020753.1"/>
    </source>
</evidence>
<accession>A0AAW0B7K8</accession>
<dbReference type="EMBL" id="JAYKXP010000180">
    <property type="protein sequence ID" value="KAK7020753.1"/>
    <property type="molecule type" value="Genomic_DNA"/>
</dbReference>
<protein>
    <submittedName>
        <fullName evidence="2">Uncharacterized protein</fullName>
    </submittedName>
</protein>
<keyword evidence="3" id="KW-1185">Reference proteome</keyword>
<sequence length="566" mass="62328">PRTPSPRKRTTVVPETPTTSRPQRTVRPTEKALYNTPSTPVTPSLMEKLDALSAKGHATPESSPNADTDTSYRPPRQAGSKKGRSAKKVVYSDDEIMDDPVMSPKREKPSSKSRKPSKSLKKEPSVSPTLTFRELTDPPSDPPSPQTAMRGRAEAENADIDETVRGSRYSPEWDESALESVAQPVPVQVRRRAGPAVENPAPVSRRRGADPPSGLSDGEDECDTPVQKPPPASRRRDADVPRDVSEDKDPESVAGTGLEFFLGEEISPRLQPLYADQRWLNELQRSSFIGHPRSMGAFHGFTPLSFDAVRKSLDSGGRAKLDHFMNFVSSTPVYSATRNSLKPFVFGWDCLQVPAEEGPYNAVFPITGLVAASHLSEGLRIQIPGSSQEECSKQVQLFVFEREFDILQSNICTKYSCPMVHVSGRNDALIFATKKAGKGRPGMSTRAADSGFASTSKSPRKQKSENVLYPGGPAFRLFEEGIPVYDGRTFPGKLGFRFRPADWENYSEFPKYPHAEIPEKSLVTVVHTIHGFRGKDATYHTVLLQALFIIVLADPPKEKGKGKARD</sequence>
<feature type="compositionally biased region" description="Basic residues" evidence="1">
    <location>
        <begin position="1"/>
        <end position="10"/>
    </location>
</feature>
<feature type="region of interest" description="Disordered" evidence="1">
    <location>
        <begin position="1"/>
        <end position="253"/>
    </location>
</feature>
<gene>
    <name evidence="2" type="ORF">VNI00_017608</name>
</gene>
<evidence type="ECO:0000313" key="3">
    <source>
        <dbReference type="Proteomes" id="UP001383192"/>
    </source>
</evidence>
<feature type="compositionally biased region" description="Basic and acidic residues" evidence="1">
    <location>
        <begin position="234"/>
        <end position="251"/>
    </location>
</feature>
<dbReference type="Proteomes" id="UP001383192">
    <property type="component" value="Unassembled WGS sequence"/>
</dbReference>
<feature type="compositionally biased region" description="Polar residues" evidence="1">
    <location>
        <begin position="60"/>
        <end position="71"/>
    </location>
</feature>
<feature type="non-terminal residue" evidence="2">
    <location>
        <position position="1"/>
    </location>
</feature>
<proteinExistence type="predicted"/>
<dbReference type="AlphaFoldDB" id="A0AAW0B7K8"/>
<name>A0AAW0B7K8_9AGAR</name>
<organism evidence="2 3">
    <name type="scientific">Paramarasmius palmivorus</name>
    <dbReference type="NCBI Taxonomy" id="297713"/>
    <lineage>
        <taxon>Eukaryota</taxon>
        <taxon>Fungi</taxon>
        <taxon>Dikarya</taxon>
        <taxon>Basidiomycota</taxon>
        <taxon>Agaricomycotina</taxon>
        <taxon>Agaricomycetes</taxon>
        <taxon>Agaricomycetidae</taxon>
        <taxon>Agaricales</taxon>
        <taxon>Marasmiineae</taxon>
        <taxon>Marasmiaceae</taxon>
        <taxon>Paramarasmius</taxon>
    </lineage>
</organism>
<feature type="region of interest" description="Disordered" evidence="1">
    <location>
        <begin position="438"/>
        <end position="465"/>
    </location>
</feature>
<evidence type="ECO:0000256" key="1">
    <source>
        <dbReference type="SAM" id="MobiDB-lite"/>
    </source>
</evidence>